<evidence type="ECO:0000256" key="6">
    <source>
        <dbReference type="PIRSR" id="PIRSR604254-1"/>
    </source>
</evidence>
<organism evidence="8 9">
    <name type="scientific">Lactiplantibacillus pentosus DSM 20314</name>
    <dbReference type="NCBI Taxonomy" id="1423791"/>
    <lineage>
        <taxon>Bacteria</taxon>
        <taxon>Bacillati</taxon>
        <taxon>Bacillota</taxon>
        <taxon>Bacilli</taxon>
        <taxon>Lactobacillales</taxon>
        <taxon>Lactobacillaceae</taxon>
        <taxon>Lactiplantibacillus</taxon>
    </lineage>
</organism>
<sequence>MINMAQSARQYQITNEVLNSVTHGVGIILSIVAFVFLMLKAYTDGQSLEWTAFIIYGCSLFVLYTCSTLFHSLYFTRAREVFRIFDHSGVYILIAGTYTPYSLLAIKGWLGWTILITIWVLAIAGITVNAIWPGRLKKIETVIYVLMGWMCLAGGRQLWMHLGVTGFWLLVAGGVAFTLGALLYSFPHIKYLHVIWHLFVMIGTTLMFFSIYFYI</sequence>
<reference evidence="8 9" key="1">
    <citation type="journal article" date="2015" name="Genome Announc.">
        <title>Expanding the biotechnology potential of lactobacilli through comparative genomics of 213 strains and associated genera.</title>
        <authorList>
            <person name="Sun Z."/>
            <person name="Harris H.M."/>
            <person name="McCann A."/>
            <person name="Guo C."/>
            <person name="Argimon S."/>
            <person name="Zhang W."/>
            <person name="Yang X."/>
            <person name="Jeffery I.B."/>
            <person name="Cooney J.C."/>
            <person name="Kagawa T.F."/>
            <person name="Liu W."/>
            <person name="Song Y."/>
            <person name="Salvetti E."/>
            <person name="Wrobel A."/>
            <person name="Rasinkangas P."/>
            <person name="Parkhill J."/>
            <person name="Rea M.C."/>
            <person name="O'Sullivan O."/>
            <person name="Ritari J."/>
            <person name="Douillard F.P."/>
            <person name="Paul Ross R."/>
            <person name="Yang R."/>
            <person name="Briner A.E."/>
            <person name="Felis G.E."/>
            <person name="de Vos W.M."/>
            <person name="Barrangou R."/>
            <person name="Klaenhammer T.R."/>
            <person name="Caufield P.W."/>
            <person name="Cui Y."/>
            <person name="Zhang H."/>
            <person name="O'Toole P.W."/>
        </authorList>
    </citation>
    <scope>NUCLEOTIDE SEQUENCE [LARGE SCALE GENOMIC DNA]</scope>
    <source>
        <strain evidence="8 9">DSM 20314</strain>
    </source>
</reference>
<keyword evidence="6" id="KW-0862">Zinc</keyword>
<feature type="transmembrane region" description="Helical" evidence="7">
    <location>
        <begin position="141"/>
        <end position="159"/>
    </location>
</feature>
<keyword evidence="4 7" id="KW-1133">Transmembrane helix</keyword>
<dbReference type="InterPro" id="IPR004254">
    <property type="entry name" value="AdipoR/HlyIII-related"/>
</dbReference>
<evidence type="ECO:0000256" key="2">
    <source>
        <dbReference type="ARBA" id="ARBA00008488"/>
    </source>
</evidence>
<dbReference type="GO" id="GO:0140911">
    <property type="term" value="F:pore-forming activity"/>
    <property type="evidence" value="ECO:0007669"/>
    <property type="project" value="InterPro"/>
</dbReference>
<dbReference type="AlphaFoldDB" id="A0A837RCI5"/>
<dbReference type="NCBIfam" id="TIGR01065">
    <property type="entry name" value="hlyIII"/>
    <property type="match status" value="1"/>
</dbReference>
<feature type="binding site" evidence="6">
    <location>
        <position position="71"/>
    </location>
    <ligand>
        <name>Zn(2+)</name>
        <dbReference type="ChEBI" id="CHEBI:29105"/>
    </ligand>
</feature>
<accession>A0A837RCI5</accession>
<gene>
    <name evidence="8" type="ORF">FD24_GL003286</name>
</gene>
<protein>
    <submittedName>
        <fullName evidence="8">Hemolysin iii</fullName>
    </submittedName>
</protein>
<feature type="transmembrane region" description="Helical" evidence="7">
    <location>
        <begin position="165"/>
        <end position="184"/>
    </location>
</feature>
<keyword evidence="6" id="KW-0479">Metal-binding</keyword>
<feature type="binding site" evidence="6">
    <location>
        <position position="197"/>
    </location>
    <ligand>
        <name>Zn(2+)</name>
        <dbReference type="ChEBI" id="CHEBI:29105"/>
    </ligand>
</feature>
<dbReference type="Pfam" id="PF03006">
    <property type="entry name" value="HlyIII"/>
    <property type="match status" value="1"/>
</dbReference>
<dbReference type="EMBL" id="AZCU01000008">
    <property type="protein sequence ID" value="KRK25429.1"/>
    <property type="molecule type" value="Genomic_DNA"/>
</dbReference>
<comment type="caution">
    <text evidence="8">The sequence shown here is derived from an EMBL/GenBank/DDBJ whole genome shotgun (WGS) entry which is preliminary data.</text>
</comment>
<feature type="binding site" evidence="6">
    <location>
        <position position="193"/>
    </location>
    <ligand>
        <name>Zn(2+)</name>
        <dbReference type="ChEBI" id="CHEBI:29105"/>
    </ligand>
</feature>
<evidence type="ECO:0000313" key="9">
    <source>
        <dbReference type="Proteomes" id="UP000051020"/>
    </source>
</evidence>
<evidence type="ECO:0000256" key="4">
    <source>
        <dbReference type="ARBA" id="ARBA00022989"/>
    </source>
</evidence>
<evidence type="ECO:0000256" key="1">
    <source>
        <dbReference type="ARBA" id="ARBA00004127"/>
    </source>
</evidence>
<feature type="transmembrane region" description="Helical" evidence="7">
    <location>
        <begin position="112"/>
        <end position="132"/>
    </location>
</feature>
<dbReference type="PANTHER" id="PTHR20855">
    <property type="entry name" value="ADIPOR/PROGESTIN RECEPTOR-RELATED"/>
    <property type="match status" value="1"/>
</dbReference>
<evidence type="ECO:0000256" key="5">
    <source>
        <dbReference type="ARBA" id="ARBA00023136"/>
    </source>
</evidence>
<evidence type="ECO:0000256" key="7">
    <source>
        <dbReference type="SAM" id="Phobius"/>
    </source>
</evidence>
<comment type="subcellular location">
    <subcellularLocation>
        <location evidence="1">Endomembrane system</location>
        <topology evidence="1">Multi-pass membrane protein</topology>
    </subcellularLocation>
</comment>
<dbReference type="GO" id="GO:0046872">
    <property type="term" value="F:metal ion binding"/>
    <property type="evidence" value="ECO:0007669"/>
    <property type="project" value="UniProtKB-KW"/>
</dbReference>
<feature type="transmembrane region" description="Helical" evidence="7">
    <location>
        <begin position="54"/>
        <end position="76"/>
    </location>
</feature>
<feature type="transmembrane region" description="Helical" evidence="7">
    <location>
        <begin position="21"/>
        <end position="42"/>
    </location>
</feature>
<keyword evidence="5 7" id="KW-0472">Membrane</keyword>
<dbReference type="InterPro" id="IPR005744">
    <property type="entry name" value="Hy-lIII"/>
</dbReference>
<evidence type="ECO:0000256" key="3">
    <source>
        <dbReference type="ARBA" id="ARBA00022692"/>
    </source>
</evidence>
<dbReference type="PANTHER" id="PTHR20855:SF129">
    <property type="entry name" value="HEMOLYSIN-3 HOMOLOG"/>
    <property type="match status" value="1"/>
</dbReference>
<feature type="transmembrane region" description="Helical" evidence="7">
    <location>
        <begin position="191"/>
        <end position="214"/>
    </location>
</feature>
<proteinExistence type="inferred from homology"/>
<name>A0A837RCI5_LACPE</name>
<comment type="similarity">
    <text evidence="2">Belongs to the UPF0073 (Hly-III) family.</text>
</comment>
<keyword evidence="3 7" id="KW-0812">Transmembrane</keyword>
<evidence type="ECO:0000313" key="8">
    <source>
        <dbReference type="EMBL" id="KRK25429.1"/>
    </source>
</evidence>
<dbReference type="Proteomes" id="UP000051020">
    <property type="component" value="Unassembled WGS sequence"/>
</dbReference>
<dbReference type="GO" id="GO:0016020">
    <property type="term" value="C:membrane"/>
    <property type="evidence" value="ECO:0007669"/>
    <property type="project" value="InterPro"/>
</dbReference>
<dbReference type="GO" id="GO:0012505">
    <property type="term" value="C:endomembrane system"/>
    <property type="evidence" value="ECO:0007669"/>
    <property type="project" value="UniProtKB-SubCell"/>
</dbReference>
<feature type="transmembrane region" description="Helical" evidence="7">
    <location>
        <begin position="88"/>
        <end position="106"/>
    </location>
</feature>